<evidence type="ECO:0000313" key="12">
    <source>
        <dbReference type="EMBL" id="KAJ4958177.1"/>
    </source>
</evidence>
<dbReference type="PROSITE" id="PS00107">
    <property type="entry name" value="PROTEIN_KINASE_ATP"/>
    <property type="match status" value="1"/>
</dbReference>
<evidence type="ECO:0000256" key="10">
    <source>
        <dbReference type="SAM" id="SignalP"/>
    </source>
</evidence>
<evidence type="ECO:0000259" key="11">
    <source>
        <dbReference type="PROSITE" id="PS50011"/>
    </source>
</evidence>
<dbReference type="SMART" id="SM00220">
    <property type="entry name" value="S_TKc"/>
    <property type="match status" value="1"/>
</dbReference>
<evidence type="ECO:0000256" key="4">
    <source>
        <dbReference type="ARBA" id="ARBA00022741"/>
    </source>
</evidence>
<comment type="caution">
    <text evidence="12">The sequence shown here is derived from an EMBL/GenBank/DDBJ whole genome shotgun (WGS) entry which is preliminary data.</text>
</comment>
<feature type="domain" description="Protein kinase" evidence="11">
    <location>
        <begin position="231"/>
        <end position="514"/>
    </location>
</feature>
<evidence type="ECO:0000256" key="9">
    <source>
        <dbReference type="PROSITE-ProRule" id="PRU10141"/>
    </source>
</evidence>
<dbReference type="PANTHER" id="PTHR46008:SF48">
    <property type="entry name" value="PROTEIN KINASE DOMAIN-CONTAINING PROTEIN"/>
    <property type="match status" value="1"/>
</dbReference>
<keyword evidence="13" id="KW-1185">Reference proteome</keyword>
<name>A0A9Q0H1M4_9MAGN</name>
<gene>
    <name evidence="12" type="ORF">NE237_025288</name>
</gene>
<keyword evidence="6 9" id="KW-0067">ATP-binding</keyword>
<accession>A0A9Q0H1M4</accession>
<dbReference type="InterPro" id="IPR011009">
    <property type="entry name" value="Kinase-like_dom_sf"/>
</dbReference>
<feature type="chain" id="PRO_5040421138" description="non-specific serine/threonine protein kinase" evidence="10">
    <location>
        <begin position="18"/>
        <end position="514"/>
    </location>
</feature>
<evidence type="ECO:0000256" key="6">
    <source>
        <dbReference type="ARBA" id="ARBA00022840"/>
    </source>
</evidence>
<dbReference type="InterPro" id="IPR001245">
    <property type="entry name" value="Ser-Thr/Tyr_kinase_cat_dom"/>
</dbReference>
<reference evidence="12" key="1">
    <citation type="journal article" date="2023" name="Plant J.">
        <title>The genome of the king protea, Protea cynaroides.</title>
        <authorList>
            <person name="Chang J."/>
            <person name="Duong T.A."/>
            <person name="Schoeman C."/>
            <person name="Ma X."/>
            <person name="Roodt D."/>
            <person name="Barker N."/>
            <person name="Li Z."/>
            <person name="Van de Peer Y."/>
            <person name="Mizrachi E."/>
        </authorList>
    </citation>
    <scope>NUCLEOTIDE SEQUENCE</scope>
    <source>
        <tissue evidence="12">Young leaves</tissue>
    </source>
</reference>
<dbReference type="FunFam" id="1.10.510.10:FF:000300">
    <property type="entry name" value="Calmodulin-binding receptor-like cytoplasmic kinase 3"/>
    <property type="match status" value="1"/>
</dbReference>
<keyword evidence="10" id="KW-0732">Signal</keyword>
<evidence type="ECO:0000256" key="2">
    <source>
        <dbReference type="ARBA" id="ARBA00022527"/>
    </source>
</evidence>
<dbReference type="SUPFAM" id="SSF56112">
    <property type="entry name" value="Protein kinase-like (PK-like)"/>
    <property type="match status" value="1"/>
</dbReference>
<keyword evidence="4 9" id="KW-0547">Nucleotide-binding</keyword>
<sequence>MKYECFGLLRIFTTILGLLVSVQFPGNCVSGLVIWSKLCGADEFTYTSSIDHELFYINGNRVDKVSFCKSFEFYYRNGCFLDSALEEWGRLGRNYCGLEIYTVQLPQGGGRRSMRELGTDQSSIRMLGQRSHRIEKNHVPSSWVTPTNITMVASGMLLLFCSFLCGWSSSRSKETSKSVSAMDPNSINSVLVPTTPIVVPPSPRVGPPVPLDRIGSVHLSMSQIVKATQNFSPSKIIGEGGFGTVYKGELQDGQVVAIKRAKKEYIGSQTNFSNEVELLTKIEHRNLVRLLGCIDRGNERIIITEYFPNGTLREHLDGKHGKILDFNQRLEISIDVAHALAYLHLYAEKQIVHRDVKSSNILLTENYRAKVADFGFARPMEADQTSVLTQARGTAGYLDPEYLRTYQLNAKSDVFSFGILLLEILTGRRPVESNRPTDERITVRWAFAKYNQRNMVELVDSSIQEEVPVEIADKILNLAFQCAAPSRLWITICEQKLVLKKGTGLSANPGVQFS</sequence>
<keyword evidence="2" id="KW-0723">Serine/threonine-protein kinase</keyword>
<protein>
    <recommendedName>
        <fullName evidence="1">non-specific serine/threonine protein kinase</fullName>
        <ecNumber evidence="1">2.7.11.1</ecNumber>
    </recommendedName>
</protein>
<proteinExistence type="predicted"/>
<dbReference type="Gene3D" id="3.30.200.20">
    <property type="entry name" value="Phosphorylase Kinase, domain 1"/>
    <property type="match status" value="1"/>
</dbReference>
<feature type="binding site" evidence="9">
    <location>
        <position position="263"/>
    </location>
    <ligand>
        <name>ATP</name>
        <dbReference type="ChEBI" id="CHEBI:30616"/>
    </ligand>
</feature>
<dbReference type="Proteomes" id="UP001141806">
    <property type="component" value="Unassembled WGS sequence"/>
</dbReference>
<dbReference type="PANTHER" id="PTHR46008">
    <property type="entry name" value="LEAF RUST 10 DISEASE-RESISTANCE LOCUS RECEPTOR-LIKE PROTEIN KINASE-LIKE 1.4"/>
    <property type="match status" value="1"/>
</dbReference>
<dbReference type="PROSITE" id="PS00108">
    <property type="entry name" value="PROTEIN_KINASE_ST"/>
    <property type="match status" value="1"/>
</dbReference>
<organism evidence="12 13">
    <name type="scientific">Protea cynaroides</name>
    <dbReference type="NCBI Taxonomy" id="273540"/>
    <lineage>
        <taxon>Eukaryota</taxon>
        <taxon>Viridiplantae</taxon>
        <taxon>Streptophyta</taxon>
        <taxon>Embryophyta</taxon>
        <taxon>Tracheophyta</taxon>
        <taxon>Spermatophyta</taxon>
        <taxon>Magnoliopsida</taxon>
        <taxon>Proteales</taxon>
        <taxon>Proteaceae</taxon>
        <taxon>Protea</taxon>
    </lineage>
</organism>
<comment type="catalytic activity">
    <reaction evidence="8">
        <text>L-seryl-[protein] + ATP = O-phospho-L-seryl-[protein] + ADP + H(+)</text>
        <dbReference type="Rhea" id="RHEA:17989"/>
        <dbReference type="Rhea" id="RHEA-COMP:9863"/>
        <dbReference type="Rhea" id="RHEA-COMP:11604"/>
        <dbReference type="ChEBI" id="CHEBI:15378"/>
        <dbReference type="ChEBI" id="CHEBI:29999"/>
        <dbReference type="ChEBI" id="CHEBI:30616"/>
        <dbReference type="ChEBI" id="CHEBI:83421"/>
        <dbReference type="ChEBI" id="CHEBI:456216"/>
        <dbReference type="EC" id="2.7.11.1"/>
    </reaction>
</comment>
<evidence type="ECO:0000256" key="5">
    <source>
        <dbReference type="ARBA" id="ARBA00022777"/>
    </source>
</evidence>
<evidence type="ECO:0000256" key="3">
    <source>
        <dbReference type="ARBA" id="ARBA00022679"/>
    </source>
</evidence>
<dbReference type="GO" id="GO:0005524">
    <property type="term" value="F:ATP binding"/>
    <property type="evidence" value="ECO:0007669"/>
    <property type="project" value="UniProtKB-UniRule"/>
</dbReference>
<keyword evidence="5" id="KW-0418">Kinase</keyword>
<evidence type="ECO:0000313" key="13">
    <source>
        <dbReference type="Proteomes" id="UP001141806"/>
    </source>
</evidence>
<evidence type="ECO:0000256" key="8">
    <source>
        <dbReference type="ARBA" id="ARBA00048679"/>
    </source>
</evidence>
<dbReference type="EMBL" id="JAMYWD010000010">
    <property type="protein sequence ID" value="KAJ4958177.1"/>
    <property type="molecule type" value="Genomic_DNA"/>
</dbReference>
<evidence type="ECO:0000256" key="1">
    <source>
        <dbReference type="ARBA" id="ARBA00012513"/>
    </source>
</evidence>
<dbReference type="InterPro" id="IPR008271">
    <property type="entry name" value="Ser/Thr_kinase_AS"/>
</dbReference>
<dbReference type="AlphaFoldDB" id="A0A9Q0H1M4"/>
<evidence type="ECO:0000256" key="7">
    <source>
        <dbReference type="ARBA" id="ARBA00047899"/>
    </source>
</evidence>
<dbReference type="EC" id="2.7.11.1" evidence="1"/>
<dbReference type="InterPro" id="IPR000719">
    <property type="entry name" value="Prot_kinase_dom"/>
</dbReference>
<dbReference type="GO" id="GO:0004674">
    <property type="term" value="F:protein serine/threonine kinase activity"/>
    <property type="evidence" value="ECO:0007669"/>
    <property type="project" value="UniProtKB-KW"/>
</dbReference>
<dbReference type="InterPro" id="IPR017441">
    <property type="entry name" value="Protein_kinase_ATP_BS"/>
</dbReference>
<dbReference type="PROSITE" id="PS50011">
    <property type="entry name" value="PROTEIN_KINASE_DOM"/>
    <property type="match status" value="1"/>
</dbReference>
<keyword evidence="3" id="KW-0808">Transferase</keyword>
<dbReference type="Gene3D" id="1.10.510.10">
    <property type="entry name" value="Transferase(Phosphotransferase) domain 1"/>
    <property type="match status" value="1"/>
</dbReference>
<dbReference type="Pfam" id="PF07714">
    <property type="entry name" value="PK_Tyr_Ser-Thr"/>
    <property type="match status" value="1"/>
</dbReference>
<feature type="signal peptide" evidence="10">
    <location>
        <begin position="1"/>
        <end position="17"/>
    </location>
</feature>
<comment type="catalytic activity">
    <reaction evidence="7">
        <text>L-threonyl-[protein] + ATP = O-phospho-L-threonyl-[protein] + ADP + H(+)</text>
        <dbReference type="Rhea" id="RHEA:46608"/>
        <dbReference type="Rhea" id="RHEA-COMP:11060"/>
        <dbReference type="Rhea" id="RHEA-COMP:11605"/>
        <dbReference type="ChEBI" id="CHEBI:15378"/>
        <dbReference type="ChEBI" id="CHEBI:30013"/>
        <dbReference type="ChEBI" id="CHEBI:30616"/>
        <dbReference type="ChEBI" id="CHEBI:61977"/>
        <dbReference type="ChEBI" id="CHEBI:456216"/>
        <dbReference type="EC" id="2.7.11.1"/>
    </reaction>
</comment>
<dbReference type="FunFam" id="3.30.200.20:FF:000466">
    <property type="entry name" value="Putative LRR receptor-like serine/threonine-protein kinase"/>
    <property type="match status" value="1"/>
</dbReference>
<dbReference type="OrthoDB" id="4062651at2759"/>